<name>A0ABS0CXA5_9NOCA</name>
<gene>
    <name evidence="1" type="ORF">IU459_23160</name>
</gene>
<accession>A0ABS0CXA5</accession>
<evidence type="ECO:0008006" key="3">
    <source>
        <dbReference type="Google" id="ProtNLM"/>
    </source>
</evidence>
<organism evidence="1 2">
    <name type="scientific">Nocardia amamiensis</name>
    <dbReference type="NCBI Taxonomy" id="404578"/>
    <lineage>
        <taxon>Bacteria</taxon>
        <taxon>Bacillati</taxon>
        <taxon>Actinomycetota</taxon>
        <taxon>Actinomycetes</taxon>
        <taxon>Mycobacteriales</taxon>
        <taxon>Nocardiaceae</taxon>
        <taxon>Nocardia</taxon>
    </lineage>
</organism>
<proteinExistence type="predicted"/>
<sequence length="114" mass="12163">MTAAPPARGELWRYLPTISGREKPSALSGDRVLVVQRTGINSVLPTVLAVPIEAAPRMPGLAVELSDDDPLSGLSAVVYRITPLYVPWFTERLGVVTEPTMRQVVGALAGLIAD</sequence>
<dbReference type="SUPFAM" id="SSF50118">
    <property type="entry name" value="Cell growth inhibitor/plasmid maintenance toxic component"/>
    <property type="match status" value="1"/>
</dbReference>
<dbReference type="EMBL" id="JADLQX010000018">
    <property type="protein sequence ID" value="MBF6300422.1"/>
    <property type="molecule type" value="Genomic_DNA"/>
</dbReference>
<keyword evidence="2" id="KW-1185">Reference proteome</keyword>
<comment type="caution">
    <text evidence="1">The sequence shown here is derived from an EMBL/GenBank/DDBJ whole genome shotgun (WGS) entry which is preliminary data.</text>
</comment>
<dbReference type="RefSeq" id="WP_195131668.1">
    <property type="nucleotide sequence ID" value="NZ_JADLQX010000018.1"/>
</dbReference>
<protein>
    <recommendedName>
        <fullName evidence="3">Type II toxin-antitoxin system PemK/MazF family toxin</fullName>
    </recommendedName>
</protein>
<evidence type="ECO:0000313" key="2">
    <source>
        <dbReference type="Proteomes" id="UP000702209"/>
    </source>
</evidence>
<reference evidence="1 2" key="1">
    <citation type="submission" date="2020-10" db="EMBL/GenBank/DDBJ databases">
        <title>Identification of Nocardia species via Next-generation sequencing and recognition of intraspecies genetic diversity.</title>
        <authorList>
            <person name="Li P."/>
            <person name="Li P."/>
            <person name="Lu B."/>
        </authorList>
    </citation>
    <scope>NUCLEOTIDE SEQUENCE [LARGE SCALE GENOMIC DNA]</scope>
    <source>
        <strain evidence="1 2">BJ06-0157</strain>
    </source>
</reference>
<dbReference type="Proteomes" id="UP000702209">
    <property type="component" value="Unassembled WGS sequence"/>
</dbReference>
<evidence type="ECO:0000313" key="1">
    <source>
        <dbReference type="EMBL" id="MBF6300422.1"/>
    </source>
</evidence>